<proteinExistence type="inferred from homology"/>
<evidence type="ECO:0000256" key="5">
    <source>
        <dbReference type="ARBA" id="ARBA00023125"/>
    </source>
</evidence>
<name>A0A1M6HKF9_9FLAO</name>
<evidence type="ECO:0000313" key="9">
    <source>
        <dbReference type="Proteomes" id="UP000184225"/>
    </source>
</evidence>
<protein>
    <recommendedName>
        <fullName evidence="7">DarT domain-containing protein</fullName>
    </recommendedName>
</protein>
<evidence type="ECO:0000256" key="2">
    <source>
        <dbReference type="ARBA" id="ARBA00022676"/>
    </source>
</evidence>
<dbReference type="GO" id="GO:0003677">
    <property type="term" value="F:DNA binding"/>
    <property type="evidence" value="ECO:0007669"/>
    <property type="project" value="UniProtKB-UniRule"/>
</dbReference>
<comment type="caution">
    <text evidence="6">Lacks conserved residue(s) required for the propagation of feature annotation.</text>
</comment>
<accession>A0A1M6HKF9</accession>
<dbReference type="STRING" id="579105.SAMN04488096_1136"/>
<evidence type="ECO:0000256" key="1">
    <source>
        <dbReference type="ARBA" id="ARBA00022649"/>
    </source>
</evidence>
<dbReference type="Pfam" id="PF14487">
    <property type="entry name" value="DarT"/>
    <property type="match status" value="1"/>
</dbReference>
<evidence type="ECO:0000313" key="8">
    <source>
        <dbReference type="EMBL" id="SHJ22653.1"/>
    </source>
</evidence>
<dbReference type="Proteomes" id="UP000184225">
    <property type="component" value="Unassembled WGS sequence"/>
</dbReference>
<evidence type="ECO:0000259" key="7">
    <source>
        <dbReference type="PROSITE" id="PS52018"/>
    </source>
</evidence>
<feature type="domain" description="DarT" evidence="7">
    <location>
        <begin position="20"/>
        <end position="215"/>
    </location>
</feature>
<organism evidence="8 9">
    <name type="scientific">Mesonia phycicola</name>
    <dbReference type="NCBI Taxonomy" id="579105"/>
    <lineage>
        <taxon>Bacteria</taxon>
        <taxon>Pseudomonadati</taxon>
        <taxon>Bacteroidota</taxon>
        <taxon>Flavobacteriia</taxon>
        <taxon>Flavobacteriales</taxon>
        <taxon>Flavobacteriaceae</taxon>
        <taxon>Mesonia</taxon>
    </lineage>
</organism>
<evidence type="ECO:0000256" key="4">
    <source>
        <dbReference type="ARBA" id="ARBA00022695"/>
    </source>
</evidence>
<keyword evidence="9" id="KW-1185">Reference proteome</keyword>
<keyword evidence="2" id="KW-0328">Glycosyltransferase</keyword>
<evidence type="ECO:0000256" key="3">
    <source>
        <dbReference type="ARBA" id="ARBA00022679"/>
    </source>
</evidence>
<dbReference type="RefSeq" id="WP_073153629.1">
    <property type="nucleotide sequence ID" value="NZ_FQYY01000013.1"/>
</dbReference>
<dbReference type="InterPro" id="IPR029494">
    <property type="entry name" value="DarT"/>
</dbReference>
<comment type="similarity">
    <text evidence="6">Belongs to the DarT ADP-ribosyltransferase family.</text>
</comment>
<keyword evidence="5 6" id="KW-0238">DNA-binding</keyword>
<dbReference type="OrthoDB" id="7605323at2"/>
<dbReference type="EMBL" id="FQYY01000013">
    <property type="protein sequence ID" value="SHJ22653.1"/>
    <property type="molecule type" value="Genomic_DNA"/>
</dbReference>
<dbReference type="GO" id="GO:0016779">
    <property type="term" value="F:nucleotidyltransferase activity"/>
    <property type="evidence" value="ECO:0007669"/>
    <property type="project" value="UniProtKB-KW"/>
</dbReference>
<dbReference type="PROSITE" id="PS52018">
    <property type="entry name" value="DART"/>
    <property type="match status" value="1"/>
</dbReference>
<keyword evidence="3" id="KW-0808">Transferase</keyword>
<dbReference type="GO" id="GO:0016757">
    <property type="term" value="F:glycosyltransferase activity"/>
    <property type="evidence" value="ECO:0007669"/>
    <property type="project" value="UniProtKB-KW"/>
</dbReference>
<evidence type="ECO:0000256" key="6">
    <source>
        <dbReference type="PROSITE-ProRule" id="PRU01362"/>
    </source>
</evidence>
<keyword evidence="1 6" id="KW-1277">Toxin-antitoxin system</keyword>
<reference evidence="8 9" key="1">
    <citation type="submission" date="2016-11" db="EMBL/GenBank/DDBJ databases">
        <authorList>
            <person name="Jaros S."/>
            <person name="Januszkiewicz K."/>
            <person name="Wedrychowicz H."/>
        </authorList>
    </citation>
    <scope>NUCLEOTIDE SEQUENCE [LARGE SCALE GENOMIC DNA]</scope>
    <source>
        <strain evidence="8 9">DSM 21425</strain>
    </source>
</reference>
<dbReference type="AlphaFoldDB" id="A0A1M6HKF9"/>
<gene>
    <name evidence="8" type="ORF">SAMN04488096_1136</name>
</gene>
<sequence>MNLKPNYTEFQEEINKRQIDCLIHFTPTRNLFSILENNKLMSRAKLENLDIEQFDILDYVQFTDDVRYDDKNYINLSISSPNTFLFSKFRQKTKDDFTINWCVLKINPKHIYDDKTLFSVTNAASRAAKSIGITGDIEKFKMLFAQNIPIPYGTRANIANKYPTNVQAEILVRDIISSESIISVCFENEENLAAAKGAMYSFDTSKFVVDKEIFSPNRTI</sequence>
<keyword evidence="4" id="KW-0548">Nucleotidyltransferase</keyword>